<dbReference type="GO" id="GO:0019901">
    <property type="term" value="F:protein kinase binding"/>
    <property type="evidence" value="ECO:0007669"/>
    <property type="project" value="InterPro"/>
</dbReference>
<dbReference type="AlphaFoldDB" id="A0A376B3R8"/>
<evidence type="ECO:0000313" key="2">
    <source>
        <dbReference type="EMBL" id="SSD59328.1"/>
    </source>
</evidence>
<feature type="region of interest" description="Disordered" evidence="1">
    <location>
        <begin position="238"/>
        <end position="293"/>
    </location>
</feature>
<dbReference type="Gene3D" id="1.10.472.10">
    <property type="entry name" value="Cyclin-like"/>
    <property type="match status" value="1"/>
</dbReference>
<dbReference type="GO" id="GO:0016538">
    <property type="term" value="F:cyclin-dependent protein serine/threonine kinase regulator activity"/>
    <property type="evidence" value="ECO:0007669"/>
    <property type="project" value="TreeGrafter"/>
</dbReference>
<dbReference type="EMBL" id="UFAJ01000125">
    <property type="protein sequence ID" value="SSD59328.1"/>
    <property type="molecule type" value="Genomic_DNA"/>
</dbReference>
<dbReference type="VEuPathDB" id="FungiDB:SCODWIG_01089"/>
<dbReference type="InterPro" id="IPR013922">
    <property type="entry name" value="Cyclin_PHO80-like"/>
</dbReference>
<sequence length="535" mass="60714">MDDSFNDNNGNNNSSFPNTNLSLSDLNLFHQNSNTDEDYDEELLSITNIKNKKKDINSILNNDEDSDPLYPNLPVKSNNLEKFNFSDSLVANPQPLPPPSSLLLLGDKSEPTLLRPNLVSFDSDTSLQQQQLQSPSSSSCSIDSSADLSITTHNPLNKVISPLNKKKPHIEELIDQAHHLNTYLDENMNKINKFRADLLNHEYNLSLAHNLKNTRDCTSSGKNRFYTSECSSTFELSESGIDNPQYQHDNSSKHLQSNLPDDRIDFYKNENPSNRSMCSSNAATDSTNNNIDENENEDFDYFKKFGNLTTTYPLSENLSIIDLTAKNENDTLRNSPVSASKQILNETILLAEISSEQAFNIFLDIIECLLKLPYNNDDNVGKKHLTLFNNVFKMKSAASLSYRDFILQRIQPRCQFSSTIYLTSAYLLLTLLMSNSFNDNNDDNNNNNRELKFPFTNQHVHKLIIPSLRISCKLVEDHIHSQQYFSKVVGVSLKTLTKLEMSFLECLDFNGLLINGAKLKSVLRLHKALKENQPF</sequence>
<dbReference type="OrthoDB" id="5304883at2759"/>
<dbReference type="PANTHER" id="PTHR15615">
    <property type="match status" value="1"/>
</dbReference>
<accession>A0A376B3R8</accession>
<organism evidence="2 3">
    <name type="scientific">Saccharomycodes ludwigii</name>
    <dbReference type="NCBI Taxonomy" id="36035"/>
    <lineage>
        <taxon>Eukaryota</taxon>
        <taxon>Fungi</taxon>
        <taxon>Dikarya</taxon>
        <taxon>Ascomycota</taxon>
        <taxon>Saccharomycotina</taxon>
        <taxon>Saccharomycetes</taxon>
        <taxon>Saccharomycodales</taxon>
        <taxon>Saccharomycodaceae</taxon>
        <taxon>Saccharomycodes</taxon>
    </lineage>
</organism>
<proteinExistence type="predicted"/>
<dbReference type="PANTHER" id="PTHR15615:SF123">
    <property type="entry name" value="PHO85 CYCLIN-10-RELATED"/>
    <property type="match status" value="1"/>
</dbReference>
<keyword evidence="3" id="KW-1185">Reference proteome</keyword>
<name>A0A376B3R8_9ASCO</name>
<gene>
    <name evidence="2" type="ORF">SCODWIG_01089</name>
</gene>
<dbReference type="GO" id="GO:0005634">
    <property type="term" value="C:nucleus"/>
    <property type="evidence" value="ECO:0007669"/>
    <property type="project" value="TreeGrafter"/>
</dbReference>
<feature type="compositionally biased region" description="Polar residues" evidence="1">
    <location>
        <begin position="238"/>
        <end position="259"/>
    </location>
</feature>
<evidence type="ECO:0000313" key="3">
    <source>
        <dbReference type="Proteomes" id="UP000262825"/>
    </source>
</evidence>
<protein>
    <submittedName>
        <fullName evidence="2">Uncharacterized protein</fullName>
    </submittedName>
</protein>
<dbReference type="Proteomes" id="UP000262825">
    <property type="component" value="Unassembled WGS sequence"/>
</dbReference>
<dbReference type="Pfam" id="PF08613">
    <property type="entry name" value="Cyclin"/>
    <property type="match status" value="1"/>
</dbReference>
<dbReference type="GO" id="GO:0000307">
    <property type="term" value="C:cyclin-dependent protein kinase holoenzyme complex"/>
    <property type="evidence" value="ECO:0007669"/>
    <property type="project" value="TreeGrafter"/>
</dbReference>
<reference evidence="3" key="1">
    <citation type="submission" date="2018-06" db="EMBL/GenBank/DDBJ databases">
        <authorList>
            <person name="Guldener U."/>
        </authorList>
    </citation>
    <scope>NUCLEOTIDE SEQUENCE [LARGE SCALE GENOMIC DNA]</scope>
    <source>
        <strain evidence="3">UTAD17</strain>
    </source>
</reference>
<evidence type="ECO:0000256" key="1">
    <source>
        <dbReference type="SAM" id="MobiDB-lite"/>
    </source>
</evidence>
<feature type="compositionally biased region" description="Low complexity" evidence="1">
    <location>
        <begin position="279"/>
        <end position="291"/>
    </location>
</feature>